<dbReference type="PANTHER" id="PTHR43394">
    <property type="entry name" value="ATP-DEPENDENT PERMEASE MDL1, MITOCHONDRIAL"/>
    <property type="match status" value="1"/>
</dbReference>
<dbReference type="Proteomes" id="UP000076296">
    <property type="component" value="Unassembled WGS sequence"/>
</dbReference>
<dbReference type="SUPFAM" id="SSF52540">
    <property type="entry name" value="P-loop containing nucleoside triphosphate hydrolases"/>
    <property type="match status" value="1"/>
</dbReference>
<dbReference type="InterPro" id="IPR003439">
    <property type="entry name" value="ABC_transporter-like_ATP-bd"/>
</dbReference>
<dbReference type="GO" id="GO:0015421">
    <property type="term" value="F:ABC-type oligopeptide transporter activity"/>
    <property type="evidence" value="ECO:0007669"/>
    <property type="project" value="TreeGrafter"/>
</dbReference>
<comment type="caution">
    <text evidence="2">The sequence shown here is derived from an EMBL/GenBank/DDBJ whole genome shotgun (WGS) entry which is preliminary data.</text>
</comment>
<name>A0AAJ0QYE1_ACIBA</name>
<keyword evidence="2" id="KW-0067">ATP-binding</keyword>
<dbReference type="Gene3D" id="3.40.50.300">
    <property type="entry name" value="P-loop containing nucleotide triphosphate hydrolases"/>
    <property type="match status" value="1"/>
</dbReference>
<dbReference type="InterPro" id="IPR027417">
    <property type="entry name" value="P-loop_NTPase"/>
</dbReference>
<dbReference type="AlphaFoldDB" id="A0AAJ0QYE1"/>
<protein>
    <submittedName>
        <fullName evidence="2">Heterocyst differentiation ATP-binding protein HepA</fullName>
    </submittedName>
</protein>
<evidence type="ECO:0000313" key="2">
    <source>
        <dbReference type="EMBL" id="KZA18037.1"/>
    </source>
</evidence>
<dbReference type="Pfam" id="PF00005">
    <property type="entry name" value="ABC_tran"/>
    <property type="match status" value="1"/>
</dbReference>
<dbReference type="EMBL" id="LRDT01000020">
    <property type="protein sequence ID" value="KZA18037.1"/>
    <property type="molecule type" value="Genomic_DNA"/>
</dbReference>
<sequence>MLTSGGQKQALLLARLLIRKPNVLFLDEPTAALDDVSEKQFIEQLQSWLGNKTLIVATHRRAILELVDRVIVINNGKIVLDGPKEQVLKLSQPKQKIGAE</sequence>
<organism evidence="2 3">
    <name type="scientific">Acinetobacter baumannii</name>
    <dbReference type="NCBI Taxonomy" id="470"/>
    <lineage>
        <taxon>Bacteria</taxon>
        <taxon>Pseudomonadati</taxon>
        <taxon>Pseudomonadota</taxon>
        <taxon>Gammaproteobacteria</taxon>
        <taxon>Moraxellales</taxon>
        <taxon>Moraxellaceae</taxon>
        <taxon>Acinetobacter</taxon>
        <taxon>Acinetobacter calcoaceticus/baumannii complex</taxon>
    </lineage>
</organism>
<evidence type="ECO:0000259" key="1">
    <source>
        <dbReference type="Pfam" id="PF00005"/>
    </source>
</evidence>
<reference evidence="2 3" key="1">
    <citation type="submission" date="2016-01" db="EMBL/GenBank/DDBJ databases">
        <title>Draft sequences of Acinetobacter baumannii isolates from wounded military personnel.</title>
        <authorList>
            <person name="Arivett B.A."/>
            <person name="Fiester S.E."/>
            <person name="Ream D.C."/>
            <person name="Actis L.A."/>
        </authorList>
    </citation>
    <scope>NUCLEOTIDE SEQUENCE [LARGE SCALE GENOMIC DNA]</scope>
    <source>
        <strain evidence="2 3">AB2828</strain>
    </source>
</reference>
<dbReference type="GO" id="GO:0005524">
    <property type="term" value="F:ATP binding"/>
    <property type="evidence" value="ECO:0007669"/>
    <property type="project" value="UniProtKB-KW"/>
</dbReference>
<dbReference type="InterPro" id="IPR039421">
    <property type="entry name" value="Type_1_exporter"/>
</dbReference>
<dbReference type="PANTHER" id="PTHR43394:SF1">
    <property type="entry name" value="ATP-BINDING CASSETTE SUB-FAMILY B MEMBER 10, MITOCHONDRIAL"/>
    <property type="match status" value="1"/>
</dbReference>
<gene>
    <name evidence="2" type="primary">hepA</name>
    <name evidence="2" type="ORF">LV35_01707</name>
</gene>
<keyword evidence="2" id="KW-0547">Nucleotide-binding</keyword>
<dbReference type="GO" id="GO:0016887">
    <property type="term" value="F:ATP hydrolysis activity"/>
    <property type="evidence" value="ECO:0007669"/>
    <property type="project" value="InterPro"/>
</dbReference>
<proteinExistence type="predicted"/>
<feature type="domain" description="ABC transporter" evidence="1">
    <location>
        <begin position="4"/>
        <end position="31"/>
    </location>
</feature>
<evidence type="ECO:0000313" key="3">
    <source>
        <dbReference type="Proteomes" id="UP000076296"/>
    </source>
</evidence>
<accession>A0AAJ0QYE1</accession>